<dbReference type="PANTHER" id="PTHR43442:SF3">
    <property type="entry name" value="GLUCONOKINASE-RELATED"/>
    <property type="match status" value="1"/>
</dbReference>
<evidence type="ECO:0000313" key="11">
    <source>
        <dbReference type="Proteomes" id="UP001477278"/>
    </source>
</evidence>
<name>A0ABV0FR45_9GAMM</name>
<comment type="pathway">
    <text evidence="1">Carbohydrate acid metabolism.</text>
</comment>
<dbReference type="NCBIfam" id="TIGR01313">
    <property type="entry name" value="therm_gnt_kin"/>
    <property type="match status" value="1"/>
</dbReference>
<comment type="catalytic activity">
    <reaction evidence="8 9">
        <text>D-gluconate + ATP = 6-phospho-D-gluconate + ADP + H(+)</text>
        <dbReference type="Rhea" id="RHEA:19433"/>
        <dbReference type="ChEBI" id="CHEBI:15378"/>
        <dbReference type="ChEBI" id="CHEBI:18391"/>
        <dbReference type="ChEBI" id="CHEBI:30616"/>
        <dbReference type="ChEBI" id="CHEBI:58759"/>
        <dbReference type="ChEBI" id="CHEBI:456216"/>
        <dbReference type="EC" id="2.7.1.12"/>
    </reaction>
</comment>
<keyword evidence="5 9" id="KW-0547">Nucleotide-binding</keyword>
<dbReference type="EMBL" id="JBDPZN010000005">
    <property type="protein sequence ID" value="MEO3683313.1"/>
    <property type="molecule type" value="Genomic_DNA"/>
</dbReference>
<evidence type="ECO:0000256" key="9">
    <source>
        <dbReference type="RuleBase" id="RU363066"/>
    </source>
</evidence>
<evidence type="ECO:0000256" key="6">
    <source>
        <dbReference type="ARBA" id="ARBA00022777"/>
    </source>
</evidence>
<evidence type="ECO:0000256" key="1">
    <source>
        <dbReference type="ARBA" id="ARBA00004761"/>
    </source>
</evidence>
<evidence type="ECO:0000256" key="3">
    <source>
        <dbReference type="ARBA" id="ARBA00012054"/>
    </source>
</evidence>
<evidence type="ECO:0000256" key="2">
    <source>
        <dbReference type="ARBA" id="ARBA00008420"/>
    </source>
</evidence>
<dbReference type="InterPro" id="IPR006001">
    <property type="entry name" value="Therm_gnt_kin"/>
</dbReference>
<dbReference type="EC" id="2.7.1.12" evidence="3 9"/>
<evidence type="ECO:0000313" key="10">
    <source>
        <dbReference type="EMBL" id="MEO3683313.1"/>
    </source>
</evidence>
<accession>A0ABV0FR45</accession>
<dbReference type="Pfam" id="PF01202">
    <property type="entry name" value="SKI"/>
    <property type="match status" value="1"/>
</dbReference>
<keyword evidence="11" id="KW-1185">Reference proteome</keyword>
<dbReference type="Gene3D" id="3.40.50.300">
    <property type="entry name" value="P-loop containing nucleotide triphosphate hydrolases"/>
    <property type="match status" value="1"/>
</dbReference>
<dbReference type="Proteomes" id="UP001477278">
    <property type="component" value="Unassembled WGS sequence"/>
</dbReference>
<gene>
    <name evidence="10" type="ORF">ABHN84_13560</name>
</gene>
<dbReference type="SUPFAM" id="SSF52540">
    <property type="entry name" value="P-loop containing nucleoside triphosphate hydrolases"/>
    <property type="match status" value="1"/>
</dbReference>
<evidence type="ECO:0000256" key="7">
    <source>
        <dbReference type="ARBA" id="ARBA00022840"/>
    </source>
</evidence>
<dbReference type="InterPro" id="IPR031322">
    <property type="entry name" value="Shikimate/glucono_kinase"/>
</dbReference>
<evidence type="ECO:0000256" key="4">
    <source>
        <dbReference type="ARBA" id="ARBA00022679"/>
    </source>
</evidence>
<comment type="similarity">
    <text evidence="2 9">Belongs to the gluconokinase GntK/GntV family.</text>
</comment>
<dbReference type="RefSeq" id="WP_347690436.1">
    <property type="nucleotide sequence ID" value="NZ_JBDPZN010000005.1"/>
</dbReference>
<dbReference type="PANTHER" id="PTHR43442">
    <property type="entry name" value="GLUCONOKINASE-RELATED"/>
    <property type="match status" value="1"/>
</dbReference>
<keyword evidence="4 9" id="KW-0808">Transferase</keyword>
<dbReference type="CDD" id="cd02021">
    <property type="entry name" value="GntK"/>
    <property type="match status" value="1"/>
</dbReference>
<sequence>MTGKCIIVMGVCACGKSSVGELLAKVMNATFVDGDDLHPQANIEKMAQGEPLDDADRAPWLSRIRDLAFEFETQHKTVIIGCSALKQSYRDQIRKGNQQVGFLYLKGSYELILARIMARKGHFMKQNMVDSQFATLEEPTNEPLVVTVDIDASITDIVQQALAQFRAQGF</sequence>
<evidence type="ECO:0000256" key="8">
    <source>
        <dbReference type="ARBA" id="ARBA00048090"/>
    </source>
</evidence>
<dbReference type="InterPro" id="IPR027417">
    <property type="entry name" value="P-loop_NTPase"/>
</dbReference>
<comment type="caution">
    <text evidence="10">The sequence shown here is derived from an EMBL/GenBank/DDBJ whole genome shotgun (WGS) entry which is preliminary data.</text>
</comment>
<keyword evidence="7 9" id="KW-0067">ATP-binding</keyword>
<protein>
    <recommendedName>
        <fullName evidence="3 9">Gluconokinase</fullName>
        <ecNumber evidence="3 9">2.7.1.12</ecNumber>
    </recommendedName>
</protein>
<keyword evidence="6 9" id="KW-0418">Kinase</keyword>
<dbReference type="GO" id="GO:0046316">
    <property type="term" value="F:gluconokinase activity"/>
    <property type="evidence" value="ECO:0007669"/>
    <property type="project" value="UniProtKB-EC"/>
</dbReference>
<reference evidence="10 11" key="1">
    <citation type="submission" date="2024-05" db="EMBL/GenBank/DDBJ databases">
        <title>Genome sequencing of Marine Estuary Bacteria, Shewanella vesiculosa and S. baltica, and Pseudomonas syringae.</title>
        <authorList>
            <person name="Gurung A."/>
            <person name="Maclea K.S."/>
        </authorList>
    </citation>
    <scope>NUCLEOTIDE SEQUENCE [LARGE SCALE GENOMIC DNA]</scope>
    <source>
        <strain evidence="10 11">1A</strain>
    </source>
</reference>
<organism evidence="10 11">
    <name type="scientific">Shewanella vesiculosa</name>
    <dbReference type="NCBI Taxonomy" id="518738"/>
    <lineage>
        <taxon>Bacteria</taxon>
        <taxon>Pseudomonadati</taxon>
        <taxon>Pseudomonadota</taxon>
        <taxon>Gammaproteobacteria</taxon>
        <taxon>Alteromonadales</taxon>
        <taxon>Shewanellaceae</taxon>
        <taxon>Shewanella</taxon>
    </lineage>
</organism>
<evidence type="ECO:0000256" key="5">
    <source>
        <dbReference type="ARBA" id="ARBA00022741"/>
    </source>
</evidence>
<proteinExistence type="inferred from homology"/>